<dbReference type="RefSeq" id="WP_068954485.1">
    <property type="nucleotide sequence ID" value="NZ_LGLV01000007.1"/>
</dbReference>
<gene>
    <name evidence="9" type="ORF">ADU59_12785</name>
</gene>
<dbReference type="Pfam" id="PF07683">
    <property type="entry name" value="CobW_C"/>
    <property type="match status" value="1"/>
</dbReference>
<dbReference type="Proteomes" id="UP000093111">
    <property type="component" value="Unassembled WGS sequence"/>
</dbReference>
<evidence type="ECO:0000256" key="2">
    <source>
        <dbReference type="ARBA" id="ARBA00022801"/>
    </source>
</evidence>
<dbReference type="InterPro" id="IPR027417">
    <property type="entry name" value="P-loop_NTPase"/>
</dbReference>
<evidence type="ECO:0000313" key="9">
    <source>
        <dbReference type="EMBL" id="OBZ95434.1"/>
    </source>
</evidence>
<dbReference type="SUPFAM" id="SSF52540">
    <property type="entry name" value="P-loop containing nucleoside triphosphate hydrolases"/>
    <property type="match status" value="1"/>
</dbReference>
<dbReference type="InterPro" id="IPR051316">
    <property type="entry name" value="Zinc-reg_GTPase_activator"/>
</dbReference>
<dbReference type="GO" id="GO:0016787">
    <property type="term" value="F:hydrolase activity"/>
    <property type="evidence" value="ECO:0007669"/>
    <property type="project" value="UniProtKB-KW"/>
</dbReference>
<comment type="similarity">
    <text evidence="4">Belongs to the SIMIBI class G3E GTPase family. ZNG1 subfamily.</text>
</comment>
<keyword evidence="3" id="KW-0143">Chaperone</keyword>
<sequence length="399" mass="43864">MSSVLNAVPVSILTGFLGAGKTSLLNRLLKDPDLTDTAVIINEFGDVSLDHLLVEASSDGIIELSDGCLCCTVRGELVDTLADLMDRMQTGKIKPLKRVIIETTGLADPAPVLQSVMGNPVIAQSYRLDGVVTVVDAVNGLSTLDNHEEAVKQVAMADRLVISKISLATPDAVLSLKARLRDLNPRAAMIDGDLPEAGKAETFHCGLYDPATKIADVGRWLQDEAAADHDHHHDHDGHDHDPDHHRDPDHHHDHGHCGHDHHAHGHHHHDENRHGADIRSFSIVHDRPIDPMALEMFIDLLRSAHGEKLLRMKAIVSMSDKPDRPLILHGVQTVFHAPQRLAAWPDPSDRRTRMVLITKDLPEAFVRDLFDAFTGKPGIDRPDRQALEDNPLAVPGLRM</sequence>
<evidence type="ECO:0000256" key="1">
    <source>
        <dbReference type="ARBA" id="ARBA00022741"/>
    </source>
</evidence>
<keyword evidence="10" id="KW-1185">Reference proteome</keyword>
<dbReference type="PANTHER" id="PTHR13748">
    <property type="entry name" value="COBW-RELATED"/>
    <property type="match status" value="1"/>
</dbReference>
<keyword evidence="2" id="KW-0378">Hydrolase</keyword>
<dbReference type="Gene3D" id="3.40.50.300">
    <property type="entry name" value="P-loop containing nucleotide triphosphate hydrolases"/>
    <property type="match status" value="1"/>
</dbReference>
<dbReference type="InterPro" id="IPR003495">
    <property type="entry name" value="CobW/HypB/UreG_nucleotide-bd"/>
</dbReference>
<organism evidence="9 10">
    <name type="scientific">Pararhizobium polonicum</name>
    <dbReference type="NCBI Taxonomy" id="1612624"/>
    <lineage>
        <taxon>Bacteria</taxon>
        <taxon>Pseudomonadati</taxon>
        <taxon>Pseudomonadota</taxon>
        <taxon>Alphaproteobacteria</taxon>
        <taxon>Hyphomicrobiales</taxon>
        <taxon>Rhizobiaceae</taxon>
        <taxon>Rhizobium/Agrobacterium group</taxon>
        <taxon>Pararhizobium</taxon>
    </lineage>
</organism>
<accession>A0A1C7P6W4</accession>
<evidence type="ECO:0000313" key="10">
    <source>
        <dbReference type="Proteomes" id="UP000093111"/>
    </source>
</evidence>
<feature type="compositionally biased region" description="Basic and acidic residues" evidence="7">
    <location>
        <begin position="226"/>
        <end position="260"/>
    </location>
</feature>
<dbReference type="SUPFAM" id="SSF90002">
    <property type="entry name" value="Hypothetical protein YjiA, C-terminal domain"/>
    <property type="match status" value="1"/>
</dbReference>
<comment type="caution">
    <text evidence="9">The sequence shown here is derived from an EMBL/GenBank/DDBJ whole genome shotgun (WGS) entry which is preliminary data.</text>
</comment>
<evidence type="ECO:0000256" key="7">
    <source>
        <dbReference type="SAM" id="MobiDB-lite"/>
    </source>
</evidence>
<dbReference type="Pfam" id="PF02492">
    <property type="entry name" value="cobW"/>
    <property type="match status" value="1"/>
</dbReference>
<comment type="catalytic activity">
    <reaction evidence="6">
        <text>GTP + H2O = GDP + phosphate + H(+)</text>
        <dbReference type="Rhea" id="RHEA:19669"/>
        <dbReference type="ChEBI" id="CHEBI:15377"/>
        <dbReference type="ChEBI" id="CHEBI:15378"/>
        <dbReference type="ChEBI" id="CHEBI:37565"/>
        <dbReference type="ChEBI" id="CHEBI:43474"/>
        <dbReference type="ChEBI" id="CHEBI:58189"/>
    </reaction>
    <physiologicalReaction direction="left-to-right" evidence="6">
        <dbReference type="Rhea" id="RHEA:19670"/>
    </physiologicalReaction>
</comment>
<dbReference type="OrthoDB" id="9808822at2"/>
<dbReference type="PATRIC" id="fig|1612624.7.peg.4455"/>
<feature type="domain" description="CobW C-terminal" evidence="8">
    <location>
        <begin position="278"/>
        <end position="374"/>
    </location>
</feature>
<dbReference type="EMBL" id="LGLV01000007">
    <property type="protein sequence ID" value="OBZ95434.1"/>
    <property type="molecule type" value="Genomic_DNA"/>
</dbReference>
<evidence type="ECO:0000259" key="8">
    <source>
        <dbReference type="SMART" id="SM00833"/>
    </source>
</evidence>
<dbReference type="CDD" id="cd03112">
    <property type="entry name" value="CobW-like"/>
    <property type="match status" value="1"/>
</dbReference>
<proteinExistence type="inferred from homology"/>
<name>A0A1C7P6W4_9HYPH</name>
<dbReference type="GO" id="GO:0005524">
    <property type="term" value="F:ATP binding"/>
    <property type="evidence" value="ECO:0007669"/>
    <property type="project" value="UniProtKB-KW"/>
</dbReference>
<comment type="function">
    <text evidence="5">Zinc chaperone that directly transfers zinc cofactor to target proteins, thereby activating them. Zinc is transferred from the CXCC motif in the GTPase domain to the zinc binding site in target proteins in a process requiring GTP hydrolysis.</text>
</comment>
<keyword evidence="9" id="KW-0067">ATP-binding</keyword>
<keyword evidence="1" id="KW-0547">Nucleotide-binding</keyword>
<dbReference type="Gene3D" id="3.30.1220.10">
    <property type="entry name" value="CobW-like, C-terminal domain"/>
    <property type="match status" value="1"/>
</dbReference>
<dbReference type="InterPro" id="IPR011629">
    <property type="entry name" value="CobW-like_C"/>
</dbReference>
<reference evidence="9 10" key="1">
    <citation type="journal article" date="2016" name="Syst. Appl. Microbiol.">
        <title>Pararhizobium polonicum sp. nov. isolated from tumors on stone fruit rootstocks.</title>
        <authorList>
            <person name="Pulawska J."/>
            <person name="Kuzmanovic N."/>
            <person name="Willems A."/>
            <person name="Pothier J.F."/>
        </authorList>
    </citation>
    <scope>NUCLEOTIDE SEQUENCE [LARGE SCALE GENOMIC DNA]</scope>
    <source>
        <strain evidence="9 10">F5.1</strain>
    </source>
</reference>
<evidence type="ECO:0000256" key="4">
    <source>
        <dbReference type="ARBA" id="ARBA00034320"/>
    </source>
</evidence>
<dbReference type="InterPro" id="IPR036627">
    <property type="entry name" value="CobW-likC_sf"/>
</dbReference>
<evidence type="ECO:0000256" key="6">
    <source>
        <dbReference type="ARBA" id="ARBA00049117"/>
    </source>
</evidence>
<protein>
    <submittedName>
        <fullName evidence="9">ATP-binding protein</fullName>
    </submittedName>
</protein>
<dbReference type="AlphaFoldDB" id="A0A1C7P6W4"/>
<dbReference type="SMART" id="SM00833">
    <property type="entry name" value="CobW_C"/>
    <property type="match status" value="1"/>
</dbReference>
<feature type="region of interest" description="Disordered" evidence="7">
    <location>
        <begin position="226"/>
        <end position="273"/>
    </location>
</feature>
<dbReference type="STRING" id="1612624.ADU59_12785"/>
<evidence type="ECO:0000256" key="5">
    <source>
        <dbReference type="ARBA" id="ARBA00045658"/>
    </source>
</evidence>
<evidence type="ECO:0000256" key="3">
    <source>
        <dbReference type="ARBA" id="ARBA00023186"/>
    </source>
</evidence>